<dbReference type="Pfam" id="PF02518">
    <property type="entry name" value="HATPase_c"/>
    <property type="match status" value="1"/>
</dbReference>
<keyword evidence="4 7" id="KW-0418">Kinase</keyword>
<dbReference type="KEGG" id="vpy:HZI73_25185"/>
<dbReference type="Gene3D" id="6.10.340.10">
    <property type="match status" value="1"/>
</dbReference>
<accession>A0A8J8SIX9</accession>
<feature type="transmembrane region" description="Helical" evidence="5">
    <location>
        <begin position="6"/>
        <end position="27"/>
    </location>
</feature>
<reference evidence="7" key="1">
    <citation type="submission" date="2020-07" db="EMBL/GenBank/DDBJ databases">
        <title>Vallitalea pronyensis genome.</title>
        <authorList>
            <person name="Postec A."/>
        </authorList>
    </citation>
    <scope>NUCLEOTIDE SEQUENCE</scope>
    <source>
        <strain evidence="7">FatNI3</strain>
    </source>
</reference>
<dbReference type="PROSITE" id="PS50885">
    <property type="entry name" value="HAMP"/>
    <property type="match status" value="1"/>
</dbReference>
<evidence type="ECO:0000256" key="1">
    <source>
        <dbReference type="ARBA" id="ARBA00004370"/>
    </source>
</evidence>
<keyword evidence="8" id="KW-1185">Reference proteome</keyword>
<dbReference type="InterPro" id="IPR003594">
    <property type="entry name" value="HATPase_dom"/>
</dbReference>
<dbReference type="GO" id="GO:0016020">
    <property type="term" value="C:membrane"/>
    <property type="evidence" value="ECO:0007669"/>
    <property type="project" value="UniProtKB-SubCell"/>
</dbReference>
<dbReference type="PANTHER" id="PTHR34220">
    <property type="entry name" value="SENSOR HISTIDINE KINASE YPDA"/>
    <property type="match status" value="1"/>
</dbReference>
<keyword evidence="5" id="KW-0472">Membrane</keyword>
<evidence type="ECO:0000259" key="6">
    <source>
        <dbReference type="PROSITE" id="PS50885"/>
    </source>
</evidence>
<evidence type="ECO:0000256" key="2">
    <source>
        <dbReference type="ARBA" id="ARBA00022553"/>
    </source>
</evidence>
<protein>
    <submittedName>
        <fullName evidence="7">Sensor histidine kinase</fullName>
    </submittedName>
</protein>
<dbReference type="Gene3D" id="3.30.565.10">
    <property type="entry name" value="Histidine kinase-like ATPase, C-terminal domain"/>
    <property type="match status" value="1"/>
</dbReference>
<feature type="transmembrane region" description="Helical" evidence="5">
    <location>
        <begin position="277"/>
        <end position="295"/>
    </location>
</feature>
<keyword evidence="5" id="KW-0812">Transmembrane</keyword>
<dbReference type="SMART" id="SM00387">
    <property type="entry name" value="HATPase_c"/>
    <property type="match status" value="1"/>
</dbReference>
<evidence type="ECO:0000313" key="7">
    <source>
        <dbReference type="EMBL" id="QUI25390.1"/>
    </source>
</evidence>
<keyword evidence="2" id="KW-0597">Phosphoprotein</keyword>
<dbReference type="PANTHER" id="PTHR34220:SF7">
    <property type="entry name" value="SENSOR HISTIDINE KINASE YPDA"/>
    <property type="match status" value="1"/>
</dbReference>
<dbReference type="InterPro" id="IPR050640">
    <property type="entry name" value="Bact_2-comp_sensor_kinase"/>
</dbReference>
<keyword evidence="5" id="KW-1133">Transmembrane helix</keyword>
<dbReference type="RefSeq" id="WP_212696094.1">
    <property type="nucleotide sequence ID" value="NZ_CP058649.1"/>
</dbReference>
<dbReference type="Pfam" id="PF06580">
    <property type="entry name" value="His_kinase"/>
    <property type="match status" value="1"/>
</dbReference>
<comment type="subcellular location">
    <subcellularLocation>
        <location evidence="1">Membrane</location>
    </subcellularLocation>
</comment>
<evidence type="ECO:0000256" key="3">
    <source>
        <dbReference type="ARBA" id="ARBA00022679"/>
    </source>
</evidence>
<dbReference type="InterPro" id="IPR003660">
    <property type="entry name" value="HAMP_dom"/>
</dbReference>
<keyword evidence="3" id="KW-0808">Transferase</keyword>
<gene>
    <name evidence="7" type="ORF">HZI73_25185</name>
</gene>
<evidence type="ECO:0000313" key="8">
    <source>
        <dbReference type="Proteomes" id="UP000683246"/>
    </source>
</evidence>
<name>A0A8J8SIX9_9FIRM</name>
<proteinExistence type="predicted"/>
<dbReference type="Proteomes" id="UP000683246">
    <property type="component" value="Chromosome"/>
</dbReference>
<dbReference type="InterPro" id="IPR036890">
    <property type="entry name" value="HATPase_C_sf"/>
</dbReference>
<organism evidence="7 8">
    <name type="scientific">Vallitalea pronyensis</name>
    <dbReference type="NCBI Taxonomy" id="1348613"/>
    <lineage>
        <taxon>Bacteria</taxon>
        <taxon>Bacillati</taxon>
        <taxon>Bacillota</taxon>
        <taxon>Clostridia</taxon>
        <taxon>Lachnospirales</taxon>
        <taxon>Vallitaleaceae</taxon>
        <taxon>Vallitalea</taxon>
    </lineage>
</organism>
<sequence>MLKKQLNRVFIIVLLIPVIAIGSYLLYNNYNMLYGHHEEMLISDNLRIRSIIFEVTTSITNIAEIIGENDDLMQLISKSYENEVEARNQMKQITVLSEYFSRHTEVGRITLYTDNASLISTDHITVVDTDDPWYNHHVNRPGYYWQVTEEMNSMNVPLVELQLMYAINVPRSQWDAVLIISIDINYLKNRMDNNQLDVDITVNNDPVFFSTWGNTGDSLTFHDYSNEKFFKFSGISSLYNWRGLMEVSTIKPVKSDDSIYVFSSDHHALDRIRRIQLWTLLIVCLSILIPSWIIINFTRQLTNRVDTLRREMHRVTDGDYNIMETFKGNDELVDLFRDLKVMIRSIEERDNAIFDARIKEQELINHQQKMEMEILSSKINPHFLYNTLETIRMKAFSMDDMDVANAVKQLGKYMRYNLESTGEATTLTNELDYIQIYLEIQKLRFANRINHCIHLDSTLNPDNIMILPLMIQPIVENAFIHGHGETLENGTISIMVRDEDDVVSISVKDNGCGMDKNTLEGLLAKLTHIDHPSTSSFGLYNIHQRLKLYYGDDYGLTIVSTLDEGTSITFKIPHRKEEQSC</sequence>
<dbReference type="InterPro" id="IPR010559">
    <property type="entry name" value="Sig_transdc_His_kin_internal"/>
</dbReference>
<dbReference type="SUPFAM" id="SSF55874">
    <property type="entry name" value="ATPase domain of HSP90 chaperone/DNA topoisomerase II/histidine kinase"/>
    <property type="match status" value="1"/>
</dbReference>
<evidence type="ECO:0000256" key="4">
    <source>
        <dbReference type="ARBA" id="ARBA00022777"/>
    </source>
</evidence>
<feature type="domain" description="HAMP" evidence="6">
    <location>
        <begin position="299"/>
        <end position="351"/>
    </location>
</feature>
<evidence type="ECO:0000256" key="5">
    <source>
        <dbReference type="SAM" id="Phobius"/>
    </source>
</evidence>
<dbReference type="Pfam" id="PF00672">
    <property type="entry name" value="HAMP"/>
    <property type="match status" value="1"/>
</dbReference>
<dbReference type="GO" id="GO:0000155">
    <property type="term" value="F:phosphorelay sensor kinase activity"/>
    <property type="evidence" value="ECO:0007669"/>
    <property type="project" value="InterPro"/>
</dbReference>
<dbReference type="AlphaFoldDB" id="A0A8J8SIX9"/>
<dbReference type="EMBL" id="CP058649">
    <property type="protein sequence ID" value="QUI25390.1"/>
    <property type="molecule type" value="Genomic_DNA"/>
</dbReference>